<sequence length="930" mass="99362">MEDGFGASLDHVRVHDDPQAGRLSAAMSAEAFTTGNDIFFGTGRYAPETPDGEKVLAHEIAHVLTEPRSIRRLSNPFRKKTPQEKEAAAAKKKEEQDRAARVKQSKKTEKAELAGLKESRRKGEAGREGLTETLYDTSGDTEPTVSGKVNDVGHVPMAQSGPQKRAASLHAVFEQALEREHAVFEELKAKKLGGSDAKRAELAYQQVWYTEFPQLNAVRPPRETAAERLVIQVRASRSEAAAGATAEEVDKATIKVRMLPKSIEQAYDRMVTHRDDLMAKNPKGSEVLAQDAAWDAVRKGMPPKELAGFPPKDGPLDLAAWQQAEARVQAREQQKKRDASTMEANLALLPETQRIGPQPKARGTGTSETSATVSDVGSKVGLGTTLVNGIGGGIAGLVGNKQDKTLRDQQGVTKDKEFTDHLPGVVDQGVGNAVVQGARANKQLATGQRSWKDQVLPESAATKAKIGIGDVTGILSGLMTGVSSAFQMVDSIEKSWSSKDPYEGLKAAKAGATGLAGLVSVARSTADLAKLIDSGVAEGVKQVIPGLDIASSALGMASGIAEVATAGMRQRETDLTMFEARAGTTDKVNVMVYPLMKVSQVYTKHLEQTCWSLGVNIMNFSVSVAQVASAGGFGIPAAIKAATAVINNLHKIAHYIASKVLNVMAKTAEKESAVMHVEGGAEDELRRHPKMAVDGIILKAAAGDKTALMFLANYRIDGKPITADYVKRIKPKPVKPFDPKAKPDTDSAQTSDDALLLKIRAVVLEGMDTNADPQSVFEDLKKKVKPITGVLGGISDAWTESGELATQRNEQAKAGKLGANTKTDRGLGWRIQQLFSSEKRGKLKQKTAALGIGEVLPAGVVCAVGDLELKDQASPPQIKKFTDSLTVEAIEAELKRTPRRNSPEWIEFLREALRAKVTASVSSSAGVSGP</sequence>
<evidence type="ECO:0000259" key="2">
    <source>
        <dbReference type="Pfam" id="PF13699"/>
    </source>
</evidence>
<organism evidence="3">
    <name type="scientific">mine drainage metagenome</name>
    <dbReference type="NCBI Taxonomy" id="410659"/>
    <lineage>
        <taxon>unclassified sequences</taxon>
        <taxon>metagenomes</taxon>
        <taxon>ecological metagenomes</taxon>
    </lineage>
</organism>
<evidence type="ECO:0000256" key="1">
    <source>
        <dbReference type="SAM" id="MobiDB-lite"/>
    </source>
</evidence>
<gene>
    <name evidence="3" type="ORF">GALL_381000</name>
</gene>
<feature type="region of interest" description="Disordered" evidence="1">
    <location>
        <begin position="347"/>
        <end position="374"/>
    </location>
</feature>
<dbReference type="AlphaFoldDB" id="A0A1J5Q8Y1"/>
<dbReference type="InterPro" id="IPR025295">
    <property type="entry name" value="eCIS_core_dom"/>
</dbReference>
<proteinExistence type="predicted"/>
<protein>
    <recommendedName>
        <fullName evidence="2">eCIS core domain-containing protein</fullName>
    </recommendedName>
</protein>
<reference evidence="3" key="1">
    <citation type="submission" date="2016-10" db="EMBL/GenBank/DDBJ databases">
        <title>Sequence of Gallionella enrichment culture.</title>
        <authorList>
            <person name="Poehlein A."/>
            <person name="Muehling M."/>
            <person name="Daniel R."/>
        </authorList>
    </citation>
    <scope>NUCLEOTIDE SEQUENCE</scope>
</reference>
<dbReference type="EMBL" id="MLJW01001102">
    <property type="protein sequence ID" value="OIQ80145.1"/>
    <property type="molecule type" value="Genomic_DNA"/>
</dbReference>
<dbReference type="Pfam" id="PF13699">
    <property type="entry name" value="eCIS_core"/>
    <property type="match status" value="1"/>
</dbReference>
<feature type="domain" description="eCIS core" evidence="2">
    <location>
        <begin position="1"/>
        <end position="66"/>
    </location>
</feature>
<feature type="region of interest" description="Disordered" evidence="1">
    <location>
        <begin position="74"/>
        <end position="150"/>
    </location>
</feature>
<evidence type="ECO:0000313" key="3">
    <source>
        <dbReference type="EMBL" id="OIQ80145.1"/>
    </source>
</evidence>
<accession>A0A1J5Q8Y1</accession>
<comment type="caution">
    <text evidence="3">The sequence shown here is derived from an EMBL/GenBank/DDBJ whole genome shotgun (WGS) entry which is preliminary data.</text>
</comment>
<feature type="compositionally biased region" description="Polar residues" evidence="1">
    <location>
        <begin position="364"/>
        <end position="374"/>
    </location>
</feature>
<feature type="compositionally biased region" description="Basic and acidic residues" evidence="1">
    <location>
        <begin position="81"/>
        <end position="130"/>
    </location>
</feature>
<name>A0A1J5Q8Y1_9ZZZZ</name>
<feature type="compositionally biased region" description="Polar residues" evidence="1">
    <location>
        <begin position="134"/>
        <end position="144"/>
    </location>
</feature>